<sequence>MKRIITSLFVSIFLLFSVQPTAFAYSYGNPNEEKVAEAYKQMVTKLDENPANFKEAKKAYENVQEEIDQHMGKEPSKAMMKDFDKQNKEDIIADMQKILALNINRRLTNVDENFKDYDTSKRLLAKAFATYEALSPAVGEHNKELDTKLKDEFNKALESLGNPGLFGVGQKEANQEAFKKSKDVILAELQKEFKIKDFKVGHFSANSQEDQAASDNTGKTEWTDLSSLKNWAPIVVIVLILVGVIVYAVRKRK</sequence>
<evidence type="ECO:0008006" key="5">
    <source>
        <dbReference type="Google" id="ProtNLM"/>
    </source>
</evidence>
<gene>
    <name evidence="3" type="ORF">COD19_02150</name>
</gene>
<keyword evidence="1" id="KW-0812">Transmembrane</keyword>
<evidence type="ECO:0000256" key="2">
    <source>
        <dbReference type="SAM" id="SignalP"/>
    </source>
</evidence>
<proteinExistence type="predicted"/>
<name>A0A2A8J576_BACCE</name>
<evidence type="ECO:0000313" key="3">
    <source>
        <dbReference type="EMBL" id="PGU07354.1"/>
    </source>
</evidence>
<evidence type="ECO:0000256" key="1">
    <source>
        <dbReference type="SAM" id="Phobius"/>
    </source>
</evidence>
<accession>A0A2A8J576</accession>
<keyword evidence="1" id="KW-0472">Membrane</keyword>
<dbReference type="EMBL" id="NUMG01000002">
    <property type="protein sequence ID" value="PGU07354.1"/>
    <property type="molecule type" value="Genomic_DNA"/>
</dbReference>
<comment type="caution">
    <text evidence="3">The sequence shown here is derived from an EMBL/GenBank/DDBJ whole genome shotgun (WGS) entry which is preliminary data.</text>
</comment>
<reference evidence="3 4" key="1">
    <citation type="submission" date="2017-09" db="EMBL/GenBank/DDBJ databases">
        <title>Large-scale bioinformatics analysis of Bacillus genomes uncovers conserved roles of natural products in bacterial physiology.</title>
        <authorList>
            <consortium name="Agbiome Team Llc"/>
            <person name="Bleich R.M."/>
            <person name="Grubbs K.J."/>
            <person name="Santa Maria K.C."/>
            <person name="Allen S.E."/>
            <person name="Farag S."/>
            <person name="Shank E.A."/>
            <person name="Bowers A."/>
        </authorList>
    </citation>
    <scope>NUCLEOTIDE SEQUENCE [LARGE SCALE GENOMIC DNA]</scope>
    <source>
        <strain evidence="3 4">AFS040105</strain>
    </source>
</reference>
<feature type="signal peptide" evidence="2">
    <location>
        <begin position="1"/>
        <end position="24"/>
    </location>
</feature>
<keyword evidence="1" id="KW-1133">Transmembrane helix</keyword>
<feature type="transmembrane region" description="Helical" evidence="1">
    <location>
        <begin position="231"/>
        <end position="249"/>
    </location>
</feature>
<evidence type="ECO:0000313" key="4">
    <source>
        <dbReference type="Proteomes" id="UP000225766"/>
    </source>
</evidence>
<organism evidence="3 4">
    <name type="scientific">Bacillus cereus</name>
    <dbReference type="NCBI Taxonomy" id="1396"/>
    <lineage>
        <taxon>Bacteria</taxon>
        <taxon>Bacillati</taxon>
        <taxon>Bacillota</taxon>
        <taxon>Bacilli</taxon>
        <taxon>Bacillales</taxon>
        <taxon>Bacillaceae</taxon>
        <taxon>Bacillus</taxon>
        <taxon>Bacillus cereus group</taxon>
    </lineage>
</organism>
<protein>
    <recommendedName>
        <fullName evidence="5">Extracellular protein</fullName>
    </recommendedName>
</protein>
<keyword evidence="2" id="KW-0732">Signal</keyword>
<dbReference type="AlphaFoldDB" id="A0A2A8J576"/>
<feature type="chain" id="PRO_5011921867" description="Extracellular protein" evidence="2">
    <location>
        <begin position="25"/>
        <end position="253"/>
    </location>
</feature>
<dbReference type="Proteomes" id="UP000225766">
    <property type="component" value="Unassembled WGS sequence"/>
</dbReference>
<dbReference type="RefSeq" id="WP_098252510.1">
    <property type="nucleotide sequence ID" value="NZ_JARXKI010000010.1"/>
</dbReference>